<comment type="subcellular location">
    <subcellularLocation>
        <location evidence="1">Membrane</location>
        <topology evidence="1">Multi-pass membrane protein</topology>
    </subcellularLocation>
</comment>
<dbReference type="RefSeq" id="WP_023569354.1">
    <property type="nucleotide sequence ID" value="NZ_AVBI01000001.1"/>
</dbReference>
<dbReference type="InterPro" id="IPR038354">
    <property type="entry name" value="VKOR_sf"/>
</dbReference>
<sequence>MAYLVRKYLDKNHFSEQKDDFSELYTSHPNYPSVFAITEALDSLSIVNAVAKIPKEQVVELPEYFLTLMGGTMVLAQKKGSGVTIEFENRKKQNLTFNEFLTDWDQVVILIEPNEVIDINTEPLNMRGLYYVFLAVVLITVSLLSNPYNASSIALLFTSLAGLITGIFILQERFGYANVLVAKICTLKSNTSCASVINSNSEKNWIQFSDLPFLFFGISVAAILFQPNDSAIIVGFLSVFSLPILLYSLWIQKTELKKWCVLCLAVSFIVVVQVLIFTFGNQSFTDVFSIRFFEFFFFAFLFILLWLLVKPVFEEKVTANQTVVQSIRFKRNFELFTFLTKKIPTTKGLNQLQGVFFGNKNAATRLTIIVSPSCMHCHTAFEDAYALVSKFPERVFLNILFNIDPENKENPYKVIVENLMVMNNSTPEKAMDAIVDWFAEKMELEEWKAKWASNVIDMKAKHQIQQQYNWCRHNKFNYAPVKIINGKLLPEGYEISDLKYFLNDFLKENERLENSLSVRA</sequence>
<evidence type="ECO:0000256" key="10">
    <source>
        <dbReference type="SAM" id="Phobius"/>
    </source>
</evidence>
<comment type="caution">
    <text evidence="12">The sequence shown here is derived from an EMBL/GenBank/DDBJ whole genome shotgun (WGS) entry which is preliminary data.</text>
</comment>
<feature type="transmembrane region" description="Helical" evidence="10">
    <location>
        <begin position="231"/>
        <end position="250"/>
    </location>
</feature>
<comment type="similarity">
    <text evidence="2">Belongs to the VKOR family.</text>
</comment>
<evidence type="ECO:0000313" key="13">
    <source>
        <dbReference type="Proteomes" id="UP000319848"/>
    </source>
</evidence>
<keyword evidence="4" id="KW-0874">Quinone</keyword>
<evidence type="ECO:0000259" key="11">
    <source>
        <dbReference type="Pfam" id="PF07884"/>
    </source>
</evidence>
<dbReference type="STRING" id="1341154.FCR2A7T_01600"/>
<feature type="transmembrane region" description="Helical" evidence="10">
    <location>
        <begin position="128"/>
        <end position="145"/>
    </location>
</feature>
<keyword evidence="8" id="KW-1015">Disulfide bond</keyword>
<evidence type="ECO:0000256" key="5">
    <source>
        <dbReference type="ARBA" id="ARBA00022989"/>
    </source>
</evidence>
<dbReference type="EMBL" id="VLKQ01000005">
    <property type="protein sequence ID" value="TWI12851.1"/>
    <property type="molecule type" value="Genomic_DNA"/>
</dbReference>
<organism evidence="12 13">
    <name type="scientific">Flavobacterium cauense R2A-7</name>
    <dbReference type="NCBI Taxonomy" id="1341154"/>
    <lineage>
        <taxon>Bacteria</taxon>
        <taxon>Pseudomonadati</taxon>
        <taxon>Bacteroidota</taxon>
        <taxon>Flavobacteriia</taxon>
        <taxon>Flavobacteriales</taxon>
        <taxon>Flavobacteriaceae</taxon>
        <taxon>Flavobacterium</taxon>
    </lineage>
</organism>
<dbReference type="Pfam" id="PF07884">
    <property type="entry name" value="VKOR"/>
    <property type="match status" value="1"/>
</dbReference>
<feature type="transmembrane region" description="Helical" evidence="10">
    <location>
        <begin position="292"/>
        <end position="309"/>
    </location>
</feature>
<protein>
    <submittedName>
        <fullName evidence="12">Thioredoxin-like protein</fullName>
    </submittedName>
</protein>
<evidence type="ECO:0000256" key="1">
    <source>
        <dbReference type="ARBA" id="ARBA00004141"/>
    </source>
</evidence>
<keyword evidence="9" id="KW-0676">Redox-active center</keyword>
<dbReference type="OrthoDB" id="1100563at2"/>
<evidence type="ECO:0000256" key="3">
    <source>
        <dbReference type="ARBA" id="ARBA00022692"/>
    </source>
</evidence>
<keyword evidence="7 10" id="KW-0472">Membrane</keyword>
<evidence type="ECO:0000256" key="8">
    <source>
        <dbReference type="ARBA" id="ARBA00023157"/>
    </source>
</evidence>
<evidence type="ECO:0000256" key="4">
    <source>
        <dbReference type="ARBA" id="ARBA00022719"/>
    </source>
</evidence>
<dbReference type="InterPro" id="IPR012932">
    <property type="entry name" value="VKOR"/>
</dbReference>
<name>V6SBF1_9FLAO</name>
<dbReference type="GO" id="GO:0016020">
    <property type="term" value="C:membrane"/>
    <property type="evidence" value="ECO:0007669"/>
    <property type="project" value="UniProtKB-SubCell"/>
</dbReference>
<keyword evidence="5 10" id="KW-1133">Transmembrane helix</keyword>
<feature type="transmembrane region" description="Helical" evidence="10">
    <location>
        <begin position="205"/>
        <end position="225"/>
    </location>
</feature>
<dbReference type="SUPFAM" id="SSF52833">
    <property type="entry name" value="Thioredoxin-like"/>
    <property type="match status" value="1"/>
</dbReference>
<keyword evidence="13" id="KW-1185">Reference proteome</keyword>
<dbReference type="Proteomes" id="UP000319848">
    <property type="component" value="Unassembled WGS sequence"/>
</dbReference>
<gene>
    <name evidence="12" type="ORF">IP98_01325</name>
</gene>
<evidence type="ECO:0000256" key="9">
    <source>
        <dbReference type="ARBA" id="ARBA00023284"/>
    </source>
</evidence>
<feature type="transmembrane region" description="Helical" evidence="10">
    <location>
        <begin position="151"/>
        <end position="170"/>
    </location>
</feature>
<evidence type="ECO:0000313" key="12">
    <source>
        <dbReference type="EMBL" id="TWI12851.1"/>
    </source>
</evidence>
<accession>V6SBF1</accession>
<reference evidence="12 13" key="1">
    <citation type="journal article" date="2015" name="Stand. Genomic Sci.">
        <title>Genomic Encyclopedia of Bacterial and Archaeal Type Strains, Phase III: the genomes of soil and plant-associated and newly described type strains.</title>
        <authorList>
            <person name="Whitman W.B."/>
            <person name="Woyke T."/>
            <person name="Klenk H.P."/>
            <person name="Zhou Y."/>
            <person name="Lilburn T.G."/>
            <person name="Beck B.J."/>
            <person name="De Vos P."/>
            <person name="Vandamme P."/>
            <person name="Eisen J.A."/>
            <person name="Garrity G."/>
            <person name="Hugenholtz P."/>
            <person name="Kyrpides N.C."/>
        </authorList>
    </citation>
    <scope>NUCLEOTIDE SEQUENCE [LARGE SCALE GENOMIC DNA]</scope>
    <source>
        <strain evidence="12 13">CGMCC 1.7270</strain>
    </source>
</reference>
<dbReference type="Gene3D" id="1.20.1440.130">
    <property type="entry name" value="VKOR domain"/>
    <property type="match status" value="1"/>
</dbReference>
<feature type="transmembrane region" description="Helical" evidence="10">
    <location>
        <begin position="259"/>
        <end position="280"/>
    </location>
</feature>
<keyword evidence="6" id="KW-0560">Oxidoreductase</keyword>
<dbReference type="GO" id="GO:0048038">
    <property type="term" value="F:quinone binding"/>
    <property type="evidence" value="ECO:0007669"/>
    <property type="project" value="UniProtKB-KW"/>
</dbReference>
<dbReference type="InterPro" id="IPR036249">
    <property type="entry name" value="Thioredoxin-like_sf"/>
</dbReference>
<dbReference type="CDD" id="cd12921">
    <property type="entry name" value="VKOR_4"/>
    <property type="match status" value="1"/>
</dbReference>
<dbReference type="Gene3D" id="3.40.30.10">
    <property type="entry name" value="Glutaredoxin"/>
    <property type="match status" value="1"/>
</dbReference>
<feature type="domain" description="Vitamin K epoxide reductase" evidence="11">
    <location>
        <begin position="154"/>
        <end position="275"/>
    </location>
</feature>
<evidence type="ECO:0000256" key="2">
    <source>
        <dbReference type="ARBA" id="ARBA00006214"/>
    </source>
</evidence>
<proteinExistence type="inferred from homology"/>
<dbReference type="GO" id="GO:0016491">
    <property type="term" value="F:oxidoreductase activity"/>
    <property type="evidence" value="ECO:0007669"/>
    <property type="project" value="UniProtKB-KW"/>
</dbReference>
<dbReference type="AlphaFoldDB" id="V6SBF1"/>
<keyword evidence="3 10" id="KW-0812">Transmembrane</keyword>
<evidence type="ECO:0000256" key="7">
    <source>
        <dbReference type="ARBA" id="ARBA00023136"/>
    </source>
</evidence>
<evidence type="ECO:0000256" key="6">
    <source>
        <dbReference type="ARBA" id="ARBA00023002"/>
    </source>
</evidence>